<dbReference type="Proteomes" id="UP000838763">
    <property type="component" value="Unassembled WGS sequence"/>
</dbReference>
<feature type="transmembrane region" description="Helical" evidence="2">
    <location>
        <begin position="20"/>
        <end position="39"/>
    </location>
</feature>
<evidence type="ECO:0000313" key="3">
    <source>
        <dbReference type="EMBL" id="CAI4214660.1"/>
    </source>
</evidence>
<proteinExistence type="predicted"/>
<gene>
    <name evidence="3" type="ORF">PPNO1_LOCUS4388</name>
</gene>
<feature type="compositionally biased region" description="Low complexity" evidence="1">
    <location>
        <begin position="283"/>
        <end position="301"/>
    </location>
</feature>
<name>A0A9P1H3G6_9PEZI</name>
<organism evidence="3 4">
    <name type="scientific">Parascedosporium putredinis</name>
    <dbReference type="NCBI Taxonomy" id="1442378"/>
    <lineage>
        <taxon>Eukaryota</taxon>
        <taxon>Fungi</taxon>
        <taxon>Dikarya</taxon>
        <taxon>Ascomycota</taxon>
        <taxon>Pezizomycotina</taxon>
        <taxon>Sordariomycetes</taxon>
        <taxon>Hypocreomycetidae</taxon>
        <taxon>Microascales</taxon>
        <taxon>Microascaceae</taxon>
        <taxon>Parascedosporium</taxon>
    </lineage>
</organism>
<keyword evidence="2" id="KW-0472">Membrane</keyword>
<dbReference type="EMBL" id="CALLCH030000012">
    <property type="protein sequence ID" value="CAI4214660.1"/>
    <property type="molecule type" value="Genomic_DNA"/>
</dbReference>
<comment type="caution">
    <text evidence="3">The sequence shown here is derived from an EMBL/GenBank/DDBJ whole genome shotgun (WGS) entry which is preliminary data.</text>
</comment>
<keyword evidence="4" id="KW-1185">Reference proteome</keyword>
<keyword evidence="2" id="KW-0812">Transmembrane</keyword>
<sequence length="335" mass="36250">MGRHRAQARFDRAQWRLRFLIPLWIIQLVLSIAILGLFATTLHGTLKGWKDGKKKNEGFPLLIVVWKCANLVLGVISPAIVFFEVFRYVQETLTPRTILTTQFITFGFSVAALVLSILIHIQNRVADRDSIAGLILSSAAMRLDAHPSGMTPPTVTTTISVTSTPTDEYGAGPPLPLQSLSRSHSVYNHERDTQFEDYVNAKRNSQLSFREHVDHAFGADMGWNVGASPTTLADSLHLNRKGSVVNAGTFAGAPAGHVVVARVPSSSAHSLGAVPEEAEHDAPAAAAAIPSRSTTTTTMATRVEDYDEDDESARRGFSRRISTAPAGENGLGLNS</sequence>
<feature type="transmembrane region" description="Helical" evidence="2">
    <location>
        <begin position="98"/>
        <end position="121"/>
    </location>
</feature>
<evidence type="ECO:0000256" key="2">
    <source>
        <dbReference type="SAM" id="Phobius"/>
    </source>
</evidence>
<feature type="region of interest" description="Disordered" evidence="1">
    <location>
        <begin position="270"/>
        <end position="335"/>
    </location>
</feature>
<feature type="transmembrane region" description="Helical" evidence="2">
    <location>
        <begin position="59"/>
        <end position="86"/>
    </location>
</feature>
<keyword evidence="2" id="KW-1133">Transmembrane helix</keyword>
<accession>A0A9P1H3G6</accession>
<evidence type="ECO:0000313" key="4">
    <source>
        <dbReference type="Proteomes" id="UP000838763"/>
    </source>
</evidence>
<reference evidence="3" key="1">
    <citation type="submission" date="2022-11" db="EMBL/GenBank/DDBJ databases">
        <authorList>
            <person name="Scott C."/>
            <person name="Bruce N."/>
        </authorList>
    </citation>
    <scope>NUCLEOTIDE SEQUENCE</scope>
</reference>
<evidence type="ECO:0000256" key="1">
    <source>
        <dbReference type="SAM" id="MobiDB-lite"/>
    </source>
</evidence>
<dbReference type="AlphaFoldDB" id="A0A9P1H3G6"/>
<protein>
    <submittedName>
        <fullName evidence="3">Uncharacterized protein</fullName>
    </submittedName>
</protein>
<dbReference type="OrthoDB" id="5211263at2759"/>